<accession>A0ACB9B9M4</accession>
<proteinExistence type="predicted"/>
<evidence type="ECO:0000313" key="1">
    <source>
        <dbReference type="EMBL" id="KAI3719197.1"/>
    </source>
</evidence>
<evidence type="ECO:0000313" key="2">
    <source>
        <dbReference type="Proteomes" id="UP001055879"/>
    </source>
</evidence>
<comment type="caution">
    <text evidence="1">The sequence shown here is derived from an EMBL/GenBank/DDBJ whole genome shotgun (WGS) entry which is preliminary data.</text>
</comment>
<keyword evidence="2" id="KW-1185">Reference proteome</keyword>
<reference evidence="1 2" key="2">
    <citation type="journal article" date="2022" name="Mol. Ecol. Resour.">
        <title>The genomes of chicory, endive, great burdock and yacon provide insights into Asteraceae paleo-polyploidization history and plant inulin production.</title>
        <authorList>
            <person name="Fan W."/>
            <person name="Wang S."/>
            <person name="Wang H."/>
            <person name="Wang A."/>
            <person name="Jiang F."/>
            <person name="Liu H."/>
            <person name="Zhao H."/>
            <person name="Xu D."/>
            <person name="Zhang Y."/>
        </authorList>
    </citation>
    <scope>NUCLEOTIDE SEQUENCE [LARGE SCALE GENOMIC DNA]</scope>
    <source>
        <strain evidence="2">cv. Niubang</strain>
    </source>
</reference>
<gene>
    <name evidence="1" type="ORF">L6452_20092</name>
</gene>
<dbReference type="Proteomes" id="UP001055879">
    <property type="component" value="Linkage Group LG06"/>
</dbReference>
<sequence length="1159" mass="129721">MPVYGLLPLDLLFGDDEKNQNGSSYGTTISNPQEDGHREVPKFDSFELPAPTLNIPQQVNVNPELQPSHLDMHFQRVLPLAMDNAIKEIVSSIVQKSASIASHTTVELILKEYDTELDENCIREASCMMVVHLAGNLAYVTCKEPLRRSISTQLRNLLQGSNVASQFLEQAIQRVTHDNLDLGCASIEKAATDKLLCFLFLLLCHVVLNWTWHRENYKAAAIAPALRVREGCANWSLWDVKGITMVQRELAQQLSLRRKHREGDRPATFFPNLPAQGNVGALPEAFYPQSGHLSHPQQQVYEDFVPLPGQNFSQHSNTLLAVPLVPCFRVSLPQGYALGSGQLNPGIFSSHLGNSGINATALSLDPVDTERGSLRFSSASSIHTMMASNSHPCNNENEDVLPSFPSVPAPQSHVLEPSNVAKELGIHEQPLLPPSGSERLTSNTVEPSLATDTALDIYQFLSKKLELLIANDAKEAEIQSVIAEVPTVILRCISKDEAALAVAQKVFECLYQNANNAAYVDAHLAILAAICDVSELVRKELTSWVLHSDDDRKFNKYITVGLIHRELLNLAEYNVHMAKLIDAGKKGMAAEFCISLIQTLQASDARVISELHNVVDALAKVTAPVANRDDNLASESSKLDPPDFLGQVSMVLTEWCQIWDRPGVDDAVRAHYVLQLNRNVLSKADDMPNRFFRLLLELAVSHYLASEGINSSQSQLHQQADPFLVIDLYADLVFSILKVLAVIVKFIKKDVEEKKTSFCPNPYLRLFMNFLFHLGTLNAVIDDANFQVLTALSSYYHALQPMRVPAFSFAWLELVSHKDFMPKILTANGQKGWPYFERLLIDLLQFMEPFLRTGELAEPVRVLYIGTLRVLLVLLHDFPEFLCYYYFSFCDVIAPRCIQLRNIIISAFPKNMRIPDPNTLNLKVDLLVEMSQPPCILSEFDAVLKANKLKSVVDEYIMMRPEGSSFLSELKYKLRLSSSEAERCGTSYNVPLMNSLVLYVGTQAIQKIQASTASHPTCMARYIPLSAFLAGAAFDIFQTLILELDSEGRYIFFNAVANQLRYPNNHTHYFSFVMLYFFGKLNQESIQELIIRVLLERLITKRPHPWGALVTFLELVKNPKYNFWNLSFTRCAPEIEKVFDSVSESCGLTKPEDASGSGA</sequence>
<name>A0ACB9B9M4_ARCLA</name>
<protein>
    <submittedName>
        <fullName evidence="1">Uncharacterized protein</fullName>
    </submittedName>
</protein>
<organism evidence="1 2">
    <name type="scientific">Arctium lappa</name>
    <name type="common">Greater burdock</name>
    <name type="synonym">Lappa major</name>
    <dbReference type="NCBI Taxonomy" id="4217"/>
    <lineage>
        <taxon>Eukaryota</taxon>
        <taxon>Viridiplantae</taxon>
        <taxon>Streptophyta</taxon>
        <taxon>Embryophyta</taxon>
        <taxon>Tracheophyta</taxon>
        <taxon>Spermatophyta</taxon>
        <taxon>Magnoliopsida</taxon>
        <taxon>eudicotyledons</taxon>
        <taxon>Gunneridae</taxon>
        <taxon>Pentapetalae</taxon>
        <taxon>asterids</taxon>
        <taxon>campanulids</taxon>
        <taxon>Asterales</taxon>
        <taxon>Asteraceae</taxon>
        <taxon>Carduoideae</taxon>
        <taxon>Cardueae</taxon>
        <taxon>Arctiinae</taxon>
        <taxon>Arctium</taxon>
    </lineage>
</organism>
<reference evidence="2" key="1">
    <citation type="journal article" date="2022" name="Mol. Ecol. Resour.">
        <title>The genomes of chicory, endive, great burdock and yacon provide insights into Asteraceae palaeo-polyploidization history and plant inulin production.</title>
        <authorList>
            <person name="Fan W."/>
            <person name="Wang S."/>
            <person name="Wang H."/>
            <person name="Wang A."/>
            <person name="Jiang F."/>
            <person name="Liu H."/>
            <person name="Zhao H."/>
            <person name="Xu D."/>
            <person name="Zhang Y."/>
        </authorList>
    </citation>
    <scope>NUCLEOTIDE SEQUENCE [LARGE SCALE GENOMIC DNA]</scope>
    <source>
        <strain evidence="2">cv. Niubang</strain>
    </source>
</reference>
<dbReference type="EMBL" id="CM042052">
    <property type="protein sequence ID" value="KAI3719197.1"/>
    <property type="molecule type" value="Genomic_DNA"/>
</dbReference>